<dbReference type="Proteomes" id="UP001345219">
    <property type="component" value="Chromosome 18"/>
</dbReference>
<accession>A0AAN7L7R4</accession>
<comment type="caution">
    <text evidence="1">The sequence shown here is derived from an EMBL/GenBank/DDBJ whole genome shotgun (WGS) entry which is preliminary data.</text>
</comment>
<protein>
    <submittedName>
        <fullName evidence="1">Uncharacterized protein</fullName>
    </submittedName>
</protein>
<dbReference type="AlphaFoldDB" id="A0AAN7L7R4"/>
<organism evidence="1 2">
    <name type="scientific">Trapa incisa</name>
    <dbReference type="NCBI Taxonomy" id="236973"/>
    <lineage>
        <taxon>Eukaryota</taxon>
        <taxon>Viridiplantae</taxon>
        <taxon>Streptophyta</taxon>
        <taxon>Embryophyta</taxon>
        <taxon>Tracheophyta</taxon>
        <taxon>Spermatophyta</taxon>
        <taxon>Magnoliopsida</taxon>
        <taxon>eudicotyledons</taxon>
        <taxon>Gunneridae</taxon>
        <taxon>Pentapetalae</taxon>
        <taxon>rosids</taxon>
        <taxon>malvids</taxon>
        <taxon>Myrtales</taxon>
        <taxon>Lythraceae</taxon>
        <taxon>Trapa</taxon>
    </lineage>
</organism>
<proteinExistence type="predicted"/>
<reference evidence="1 2" key="1">
    <citation type="journal article" date="2023" name="Hortic Res">
        <title>Pangenome of water caltrop reveals structural variations and asymmetric subgenome divergence after allopolyploidization.</title>
        <authorList>
            <person name="Zhang X."/>
            <person name="Chen Y."/>
            <person name="Wang L."/>
            <person name="Yuan Y."/>
            <person name="Fang M."/>
            <person name="Shi L."/>
            <person name="Lu R."/>
            <person name="Comes H.P."/>
            <person name="Ma Y."/>
            <person name="Chen Y."/>
            <person name="Huang G."/>
            <person name="Zhou Y."/>
            <person name="Zheng Z."/>
            <person name="Qiu Y."/>
        </authorList>
    </citation>
    <scope>NUCLEOTIDE SEQUENCE [LARGE SCALE GENOMIC DNA]</scope>
    <source>
        <tissue evidence="1">Roots</tissue>
    </source>
</reference>
<dbReference type="EMBL" id="JAXIOK010000003">
    <property type="protein sequence ID" value="KAK4776017.1"/>
    <property type="molecule type" value="Genomic_DNA"/>
</dbReference>
<evidence type="ECO:0000313" key="2">
    <source>
        <dbReference type="Proteomes" id="UP001345219"/>
    </source>
</evidence>
<sequence length="93" mass="10500">MVVFYLRCSTTKVNFPKLLPILTTEDGGGDGCNLLATFIRDKALEKCSHVDADLIRRDDDLWARAVRLCPPCSYKVNLNKLLGGRLLQDKIYN</sequence>
<evidence type="ECO:0000313" key="1">
    <source>
        <dbReference type="EMBL" id="KAK4776017.1"/>
    </source>
</evidence>
<name>A0AAN7L7R4_9MYRT</name>
<keyword evidence="2" id="KW-1185">Reference proteome</keyword>
<gene>
    <name evidence="1" type="ORF">SAY87_023978</name>
</gene>